<dbReference type="PANTHER" id="PTHR33931">
    <property type="entry name" value="HOLIN-LIKE PROTEIN CIDA-RELATED"/>
    <property type="match status" value="1"/>
</dbReference>
<dbReference type="InterPro" id="IPR005538">
    <property type="entry name" value="LrgA/CidA"/>
</dbReference>
<keyword evidence="4 6" id="KW-1133">Transmembrane helix</keyword>
<keyword evidence="2" id="KW-1003">Cell membrane</keyword>
<reference evidence="7 8" key="1">
    <citation type="submission" date="2019-08" db="EMBL/GenBank/DDBJ databases">
        <title>In-depth cultivation of the pig gut microbiome towards novel bacterial diversity and tailored functional studies.</title>
        <authorList>
            <person name="Wylensek D."/>
            <person name="Hitch T.C.A."/>
            <person name="Clavel T."/>
        </authorList>
    </citation>
    <scope>NUCLEOTIDE SEQUENCE [LARGE SCALE GENOMIC DNA]</scope>
    <source>
        <strain evidence="7 8">WCA3-601-WT-6H</strain>
    </source>
</reference>
<dbReference type="RefSeq" id="WP_154495285.1">
    <property type="nucleotide sequence ID" value="NZ_VUMU01000003.1"/>
</dbReference>
<dbReference type="GO" id="GO:0005886">
    <property type="term" value="C:plasma membrane"/>
    <property type="evidence" value="ECO:0007669"/>
    <property type="project" value="UniProtKB-SubCell"/>
</dbReference>
<proteinExistence type="predicted"/>
<evidence type="ECO:0000313" key="8">
    <source>
        <dbReference type="Proteomes" id="UP000476055"/>
    </source>
</evidence>
<dbReference type="AlphaFoldDB" id="A0A6L5YHA4"/>
<sequence>MKYVKQFSIILGISFLAELLEILIPLPIAASVYGLVIMLVGLITKLIPLEKVETAADFLVDAMSIMFVPATVGIMASVDALKEMLLPICVITVVSTVLIMIVTGRVSQHIIRGQKNKGAATLQTVGTEAAADDKEDR</sequence>
<dbReference type="EMBL" id="VUMU01000003">
    <property type="protein sequence ID" value="MST57308.1"/>
    <property type="molecule type" value="Genomic_DNA"/>
</dbReference>
<comment type="subcellular location">
    <subcellularLocation>
        <location evidence="1">Cell membrane</location>
        <topology evidence="1">Multi-pass membrane protein</topology>
    </subcellularLocation>
</comment>
<keyword evidence="8" id="KW-1185">Reference proteome</keyword>
<name>A0A6L5YHA4_9FIRM</name>
<evidence type="ECO:0000256" key="1">
    <source>
        <dbReference type="ARBA" id="ARBA00004651"/>
    </source>
</evidence>
<organism evidence="7 8">
    <name type="scientific">Waltera intestinalis</name>
    <dbReference type="NCBI Taxonomy" id="2606635"/>
    <lineage>
        <taxon>Bacteria</taxon>
        <taxon>Bacillati</taxon>
        <taxon>Bacillota</taxon>
        <taxon>Clostridia</taxon>
        <taxon>Lachnospirales</taxon>
        <taxon>Lachnospiraceae</taxon>
        <taxon>Waltera</taxon>
    </lineage>
</organism>
<keyword evidence="3 6" id="KW-0812">Transmembrane</keyword>
<evidence type="ECO:0000256" key="4">
    <source>
        <dbReference type="ARBA" id="ARBA00022989"/>
    </source>
</evidence>
<evidence type="ECO:0000256" key="5">
    <source>
        <dbReference type="ARBA" id="ARBA00023136"/>
    </source>
</evidence>
<feature type="transmembrane region" description="Helical" evidence="6">
    <location>
        <begin position="84"/>
        <end position="107"/>
    </location>
</feature>
<comment type="caution">
    <text evidence="7">The sequence shown here is derived from an EMBL/GenBank/DDBJ whole genome shotgun (WGS) entry which is preliminary data.</text>
</comment>
<evidence type="ECO:0000313" key="7">
    <source>
        <dbReference type="EMBL" id="MST57308.1"/>
    </source>
</evidence>
<accession>A0A6L5YHA4</accession>
<evidence type="ECO:0000256" key="2">
    <source>
        <dbReference type="ARBA" id="ARBA00022475"/>
    </source>
</evidence>
<gene>
    <name evidence="7" type="ORF">FYJ59_03480</name>
</gene>
<keyword evidence="5 6" id="KW-0472">Membrane</keyword>
<protein>
    <submittedName>
        <fullName evidence="7">CidA/LrgA family protein</fullName>
    </submittedName>
</protein>
<dbReference type="PANTHER" id="PTHR33931:SF2">
    <property type="entry name" value="HOLIN-LIKE PROTEIN CIDA"/>
    <property type="match status" value="1"/>
</dbReference>
<dbReference type="Proteomes" id="UP000476055">
    <property type="component" value="Unassembled WGS sequence"/>
</dbReference>
<feature type="transmembrane region" description="Helical" evidence="6">
    <location>
        <begin position="7"/>
        <end position="24"/>
    </location>
</feature>
<evidence type="ECO:0000256" key="6">
    <source>
        <dbReference type="SAM" id="Phobius"/>
    </source>
</evidence>
<dbReference type="Pfam" id="PF03788">
    <property type="entry name" value="LrgA"/>
    <property type="match status" value="1"/>
</dbReference>
<evidence type="ECO:0000256" key="3">
    <source>
        <dbReference type="ARBA" id="ARBA00022692"/>
    </source>
</evidence>